<feature type="chain" id="PRO_5015600222" evidence="1">
    <location>
        <begin position="18"/>
        <end position="126"/>
    </location>
</feature>
<gene>
    <name evidence="2" type="ORF">B9Z19DRAFT_200116</name>
</gene>
<feature type="signal peptide" evidence="1">
    <location>
        <begin position="1"/>
        <end position="17"/>
    </location>
</feature>
<sequence>MFLLFFIFVFSFRDSQSLVLHRIPPFLHRFSFPPKLPTICPSNQTINPFLSFSLFFIVFIEALENNWEGYLAFRHIFFAHWLGEGDGIVIYLLAEGRKGDKFVDRPIELVGESALVVVTDSGVGGE</sequence>
<evidence type="ECO:0000313" key="2">
    <source>
        <dbReference type="EMBL" id="PUU77064.1"/>
    </source>
</evidence>
<reference evidence="2 3" key="1">
    <citation type="submission" date="2017-04" db="EMBL/GenBank/DDBJ databases">
        <title>Draft genome sequence of Tuber borchii Vittad., a whitish edible truffle.</title>
        <authorList>
            <consortium name="DOE Joint Genome Institute"/>
            <person name="Murat C."/>
            <person name="Kuo A."/>
            <person name="Barry K.W."/>
            <person name="Clum A."/>
            <person name="Dockter R.B."/>
            <person name="Fauchery L."/>
            <person name="Iotti M."/>
            <person name="Kohler A."/>
            <person name="Labutti K."/>
            <person name="Lindquist E.A."/>
            <person name="Lipzen A."/>
            <person name="Ohm R.A."/>
            <person name="Wang M."/>
            <person name="Grigoriev I.V."/>
            <person name="Zambonelli A."/>
            <person name="Martin F.M."/>
        </authorList>
    </citation>
    <scope>NUCLEOTIDE SEQUENCE [LARGE SCALE GENOMIC DNA]</scope>
    <source>
        <strain evidence="2 3">Tbo3840</strain>
    </source>
</reference>
<dbReference type="Proteomes" id="UP000244722">
    <property type="component" value="Unassembled WGS sequence"/>
</dbReference>
<dbReference type="AlphaFoldDB" id="A0A2T6ZNQ9"/>
<protein>
    <submittedName>
        <fullName evidence="2">Uncharacterized protein</fullName>
    </submittedName>
</protein>
<name>A0A2T6ZNQ9_TUBBO</name>
<evidence type="ECO:0000256" key="1">
    <source>
        <dbReference type="SAM" id="SignalP"/>
    </source>
</evidence>
<keyword evidence="3" id="KW-1185">Reference proteome</keyword>
<organism evidence="2 3">
    <name type="scientific">Tuber borchii</name>
    <name type="common">White truffle</name>
    <dbReference type="NCBI Taxonomy" id="42251"/>
    <lineage>
        <taxon>Eukaryota</taxon>
        <taxon>Fungi</taxon>
        <taxon>Dikarya</taxon>
        <taxon>Ascomycota</taxon>
        <taxon>Pezizomycotina</taxon>
        <taxon>Pezizomycetes</taxon>
        <taxon>Pezizales</taxon>
        <taxon>Tuberaceae</taxon>
        <taxon>Tuber</taxon>
    </lineage>
</organism>
<accession>A0A2T6ZNQ9</accession>
<evidence type="ECO:0000313" key="3">
    <source>
        <dbReference type="Proteomes" id="UP000244722"/>
    </source>
</evidence>
<proteinExistence type="predicted"/>
<dbReference type="EMBL" id="NESQ01000165">
    <property type="protein sequence ID" value="PUU77064.1"/>
    <property type="molecule type" value="Genomic_DNA"/>
</dbReference>
<keyword evidence="1" id="KW-0732">Signal</keyword>
<comment type="caution">
    <text evidence="2">The sequence shown here is derived from an EMBL/GenBank/DDBJ whole genome shotgun (WGS) entry which is preliminary data.</text>
</comment>